<dbReference type="AlphaFoldDB" id="A0A3R9P8R8"/>
<protein>
    <recommendedName>
        <fullName evidence="4">Sporulation lipoprotein YhcN/YlaJ (Spore_YhcN_YlaJ)</fullName>
    </recommendedName>
</protein>
<evidence type="ECO:0000256" key="1">
    <source>
        <dbReference type="SAM" id="MobiDB-lite"/>
    </source>
</evidence>
<dbReference type="Proteomes" id="UP000275076">
    <property type="component" value="Unassembled WGS sequence"/>
</dbReference>
<proteinExistence type="predicted"/>
<comment type="caution">
    <text evidence="2">The sequence shown here is derived from an EMBL/GenBank/DDBJ whole genome shotgun (WGS) entry which is preliminary data.</text>
</comment>
<accession>A0A3R9P8R8</accession>
<evidence type="ECO:0008006" key="4">
    <source>
        <dbReference type="Google" id="ProtNLM"/>
    </source>
</evidence>
<dbReference type="OrthoDB" id="2946936at2"/>
<sequence>MISKRNWLVLMVLVIGMISLIGCSSGEDSDADTTDSEQEADEQQEGQEEPSAELSTDEELTQQLESEDAVEEAMVQLVDEEEGQLVNIDINISADQEWSEDLKTTYSEIIQEAYPDQTVDVIFAQDGEMLEQITLE</sequence>
<feature type="compositionally biased region" description="Acidic residues" evidence="1">
    <location>
        <begin position="27"/>
        <end position="70"/>
    </location>
</feature>
<reference evidence="2 3" key="1">
    <citation type="submission" date="2018-10" db="EMBL/GenBank/DDBJ databases">
        <title>Draft genome sequence of Bacillus salarius IM0101, isolated from a hypersaline soil in Inner Mongolia, China.</title>
        <authorList>
            <person name="Yamprayoonswat W."/>
            <person name="Boonvisut S."/>
            <person name="Jumpathong W."/>
            <person name="Sittihan S."/>
            <person name="Ruangsuj P."/>
            <person name="Wanthongcharoen S."/>
            <person name="Thongpramul N."/>
            <person name="Pimmason S."/>
            <person name="Yu B."/>
            <person name="Yasawong M."/>
        </authorList>
    </citation>
    <scope>NUCLEOTIDE SEQUENCE [LARGE SCALE GENOMIC DNA]</scope>
    <source>
        <strain evidence="2 3">IM0101</strain>
    </source>
</reference>
<name>A0A3R9P8R8_9BACI</name>
<dbReference type="RefSeq" id="WP_125553955.1">
    <property type="nucleotide sequence ID" value="NZ_RBVX01000001.1"/>
</dbReference>
<evidence type="ECO:0000313" key="2">
    <source>
        <dbReference type="EMBL" id="RSL35383.1"/>
    </source>
</evidence>
<gene>
    <name evidence="2" type="ORF">D7Z54_02125</name>
</gene>
<dbReference type="EMBL" id="RBVX01000001">
    <property type="protein sequence ID" value="RSL35383.1"/>
    <property type="molecule type" value="Genomic_DNA"/>
</dbReference>
<keyword evidence="3" id="KW-1185">Reference proteome</keyword>
<organism evidence="2 3">
    <name type="scientific">Salibacterium salarium</name>
    <dbReference type="NCBI Taxonomy" id="284579"/>
    <lineage>
        <taxon>Bacteria</taxon>
        <taxon>Bacillati</taxon>
        <taxon>Bacillota</taxon>
        <taxon>Bacilli</taxon>
        <taxon>Bacillales</taxon>
        <taxon>Bacillaceae</taxon>
    </lineage>
</organism>
<feature type="region of interest" description="Disordered" evidence="1">
    <location>
        <begin position="25"/>
        <end position="70"/>
    </location>
</feature>
<evidence type="ECO:0000313" key="3">
    <source>
        <dbReference type="Proteomes" id="UP000275076"/>
    </source>
</evidence>
<dbReference type="PROSITE" id="PS51257">
    <property type="entry name" value="PROKAR_LIPOPROTEIN"/>
    <property type="match status" value="1"/>
</dbReference>